<keyword evidence="4" id="KW-1185">Reference proteome</keyword>
<feature type="domain" description="Nucleotidyl transferase" evidence="1">
    <location>
        <begin position="44"/>
        <end position="328"/>
    </location>
</feature>
<dbReference type="GO" id="GO:0004475">
    <property type="term" value="F:mannose-1-phosphate guanylyltransferase (GTP) activity"/>
    <property type="evidence" value="ECO:0007669"/>
    <property type="project" value="UniProtKB-EC"/>
</dbReference>
<dbReference type="EMBL" id="JGZD01000006">
    <property type="protein sequence ID" value="KFI73635.1"/>
    <property type="molecule type" value="Genomic_DNA"/>
</dbReference>
<comment type="caution">
    <text evidence="3">The sequence shown here is derived from an EMBL/GenBank/DDBJ whole genome shotgun (WGS) entry which is preliminary data.</text>
</comment>
<evidence type="ECO:0000313" key="3">
    <source>
        <dbReference type="EMBL" id="KFI73635.1"/>
    </source>
</evidence>
<gene>
    <name evidence="3" type="ORF">BMIN_1071</name>
</gene>
<dbReference type="InterPro" id="IPR051161">
    <property type="entry name" value="Mannose-6P_isomerase_type2"/>
</dbReference>
<dbReference type="InterPro" id="IPR029044">
    <property type="entry name" value="Nucleotide-diphossugar_trans"/>
</dbReference>
<feature type="domain" description="MannoseP isomerase/GMP-like beta-helix" evidence="2">
    <location>
        <begin position="346"/>
        <end position="399"/>
    </location>
</feature>
<dbReference type="PANTHER" id="PTHR46390:SF1">
    <property type="entry name" value="MANNOSE-1-PHOSPHATE GUANYLYLTRANSFERASE"/>
    <property type="match status" value="1"/>
</dbReference>
<dbReference type="PANTHER" id="PTHR46390">
    <property type="entry name" value="MANNOSE-1-PHOSPHATE GUANYLYLTRANSFERASE"/>
    <property type="match status" value="1"/>
</dbReference>
<name>A0A087BRI5_9BIFI</name>
<dbReference type="Pfam" id="PF22640">
    <property type="entry name" value="ManC_GMP_beta-helix"/>
    <property type="match status" value="1"/>
</dbReference>
<dbReference type="Proteomes" id="UP000029014">
    <property type="component" value="Unassembled WGS sequence"/>
</dbReference>
<dbReference type="STRING" id="1693.BMIN_1071"/>
<evidence type="ECO:0000259" key="2">
    <source>
        <dbReference type="Pfam" id="PF22640"/>
    </source>
</evidence>
<dbReference type="InterPro" id="IPR054566">
    <property type="entry name" value="ManC/GMP-like_b-helix"/>
</dbReference>
<dbReference type="GO" id="GO:0009298">
    <property type="term" value="P:GDP-mannose biosynthetic process"/>
    <property type="evidence" value="ECO:0007669"/>
    <property type="project" value="TreeGrafter"/>
</dbReference>
<dbReference type="EC" id="2.7.7.13" evidence="3"/>
<proteinExistence type="predicted"/>
<dbReference type="InterPro" id="IPR005835">
    <property type="entry name" value="NTP_transferase_dom"/>
</dbReference>
<keyword evidence="3" id="KW-0548">Nucleotidyltransferase</keyword>
<dbReference type="Pfam" id="PF00483">
    <property type="entry name" value="NTP_transferase"/>
    <property type="match status" value="1"/>
</dbReference>
<accession>A0A087BRI5</accession>
<evidence type="ECO:0000313" key="4">
    <source>
        <dbReference type="Proteomes" id="UP000029014"/>
    </source>
</evidence>
<reference evidence="3 4" key="1">
    <citation type="submission" date="2014-03" db="EMBL/GenBank/DDBJ databases">
        <title>Genomics of Bifidobacteria.</title>
        <authorList>
            <person name="Ventura M."/>
            <person name="Milani C."/>
            <person name="Lugli G.A."/>
        </authorList>
    </citation>
    <scope>NUCLEOTIDE SEQUENCE [LARGE SCALE GENOMIC DNA]</scope>
    <source>
        <strain evidence="3 4">LMG 11592</strain>
    </source>
</reference>
<dbReference type="eggNOG" id="COG0836">
    <property type="taxonomic scope" value="Bacteria"/>
</dbReference>
<dbReference type="SUPFAM" id="SSF159283">
    <property type="entry name" value="Guanosine diphospho-D-mannose pyrophosphorylase/mannose-6-phosphate isomerase linker domain"/>
    <property type="match status" value="1"/>
</dbReference>
<dbReference type="AlphaFoldDB" id="A0A087BRI5"/>
<evidence type="ECO:0000259" key="1">
    <source>
        <dbReference type="Pfam" id="PF00483"/>
    </source>
</evidence>
<protein>
    <submittedName>
        <fullName evidence="3">Guanylyltransferase</fullName>
        <ecNumber evidence="3">2.7.7.13</ecNumber>
    </submittedName>
</protein>
<organism evidence="3 4">
    <name type="scientific">Bifidobacterium minimum</name>
    <dbReference type="NCBI Taxonomy" id="1693"/>
    <lineage>
        <taxon>Bacteria</taxon>
        <taxon>Bacillati</taxon>
        <taxon>Actinomycetota</taxon>
        <taxon>Actinomycetes</taxon>
        <taxon>Bifidobacteriales</taxon>
        <taxon>Bifidobacteriaceae</taxon>
        <taxon>Bifidobacterium</taxon>
    </lineage>
</organism>
<dbReference type="SUPFAM" id="SSF53448">
    <property type="entry name" value="Nucleotide-diphospho-sugar transferases"/>
    <property type="match status" value="1"/>
</dbReference>
<keyword evidence="3" id="KW-0808">Transferase</keyword>
<dbReference type="Gene3D" id="3.90.550.10">
    <property type="entry name" value="Spore Coat Polysaccharide Biosynthesis Protein SpsA, Chain A"/>
    <property type="match status" value="1"/>
</dbReference>
<sequence>MDNGDARRSPSSDAGSDAAVDADAAVGSAAVGAGPAAGLEDCYAIIPAGGVGSRLWPLSRGDRPKYLFDLLGQGRTLIQSTYDRVSALFGAGHISMVVGARHVDPILEQLPELPAGSVIAEPVARDSGPAIALAAAIIARRHGPDAIVASFAADQVIHGLDGFGRSVREAAAVARAGYVATIGIAASRPSTAFGYIRQGESLARLIDGAPSARMVERFVEKPDAVTAQRYLATGEYRWNAGMFVMRADVLLRWLRDTRPHMYETVSRIAEARVDSHGEMDEVIAGLWPGVEKIAFDYAVAEPMSLQGGVAVVSGDFGWDDVGDFSSVATLLPGSASGNIRILGDHGNVVALDCAQDVVVSRGGRVVALLGVDDLIVADTPDALMVAPRARSQDVRRLVDFLRARGHGDVL</sequence>